<dbReference type="InterPro" id="IPR036182">
    <property type="entry name" value="PCuAC_sf"/>
</dbReference>
<gene>
    <name evidence="1" type="ORF">DF286_01240</name>
</gene>
<protein>
    <submittedName>
        <fullName evidence="1">Copper chaperone PCu(A)C</fullName>
    </submittedName>
</protein>
<dbReference type="PANTHER" id="PTHR36302:SF1">
    <property type="entry name" value="COPPER CHAPERONE PCU(A)C"/>
    <property type="match status" value="1"/>
</dbReference>
<dbReference type="PANTHER" id="PTHR36302">
    <property type="entry name" value="BLR7088 PROTEIN"/>
    <property type="match status" value="1"/>
</dbReference>
<dbReference type="Proteomes" id="UP000245916">
    <property type="component" value="Unassembled WGS sequence"/>
</dbReference>
<dbReference type="OrthoDB" id="9796962at2"/>
<keyword evidence="2" id="KW-1185">Reference proteome</keyword>
<organism evidence="1 2">
    <name type="scientific">Allosphingosinicella humi</name>
    <dbReference type="NCBI Taxonomy" id="2068657"/>
    <lineage>
        <taxon>Bacteria</taxon>
        <taxon>Pseudomonadati</taxon>
        <taxon>Pseudomonadota</taxon>
        <taxon>Alphaproteobacteria</taxon>
        <taxon>Sphingomonadales</taxon>
        <taxon>Sphingomonadaceae</taxon>
        <taxon>Allosphingosinicella</taxon>
    </lineage>
</organism>
<dbReference type="RefSeq" id="WP_109269786.1">
    <property type="nucleotide sequence ID" value="NZ_QFFF01000001.1"/>
</dbReference>
<dbReference type="InterPro" id="IPR007410">
    <property type="entry name" value="LpqE-like"/>
</dbReference>
<proteinExistence type="predicted"/>
<dbReference type="PROSITE" id="PS51257">
    <property type="entry name" value="PROKAR_LIPOPROTEIN"/>
    <property type="match status" value="1"/>
</dbReference>
<accession>A0A2U2J004</accession>
<dbReference type="Gene3D" id="2.60.40.1890">
    <property type="entry name" value="PCu(A)C copper chaperone"/>
    <property type="match status" value="1"/>
</dbReference>
<dbReference type="SUPFAM" id="SSF110087">
    <property type="entry name" value="DR1885-like metal-binding protein"/>
    <property type="match status" value="1"/>
</dbReference>
<dbReference type="AlphaFoldDB" id="A0A2U2J004"/>
<name>A0A2U2J004_9SPHN</name>
<dbReference type="InterPro" id="IPR058248">
    <property type="entry name" value="Lxx211020-like"/>
</dbReference>
<evidence type="ECO:0000313" key="1">
    <source>
        <dbReference type="EMBL" id="PWG01647.1"/>
    </source>
</evidence>
<dbReference type="EMBL" id="QFFF01000001">
    <property type="protein sequence ID" value="PWG01647.1"/>
    <property type="molecule type" value="Genomic_DNA"/>
</dbReference>
<reference evidence="1 2" key="1">
    <citation type="submission" date="2018-05" db="EMBL/GenBank/DDBJ databases">
        <title>Genome of Sphingosinicella humi QZX222.</title>
        <authorList>
            <person name="Qiao Z."/>
            <person name="Wang G."/>
        </authorList>
    </citation>
    <scope>NUCLEOTIDE SEQUENCE [LARGE SCALE GENOMIC DNA]</scope>
    <source>
        <strain evidence="1 2">QZX222</strain>
    </source>
</reference>
<comment type="caution">
    <text evidence="1">The sequence shown here is derived from an EMBL/GenBank/DDBJ whole genome shotgun (WGS) entry which is preliminary data.</text>
</comment>
<evidence type="ECO:0000313" key="2">
    <source>
        <dbReference type="Proteomes" id="UP000245916"/>
    </source>
</evidence>
<dbReference type="Pfam" id="PF04314">
    <property type="entry name" value="PCuAC"/>
    <property type="match status" value="1"/>
</dbReference>
<sequence length="157" mass="16351">MRTSPIFILAASLALTACDAPKSPVTAAEPAEHVVTITDAWIRLPAVSGRPASSYFTAEAGAMPEEITNVTSPSPGRVEMHETMESGGMSSMKAVDVVPFTAGEPLVFEPGGKHLMLFSLDPAVKPGDTLALTFTFSRAQPVTVDARVIAAGDPAPE</sequence>